<dbReference type="EMBL" id="CP133614">
    <property type="protein sequence ID" value="WMV18811.1"/>
    <property type="molecule type" value="Genomic_DNA"/>
</dbReference>
<name>A0AAF0Q8H1_SOLVR</name>
<sequence>MVTFHTRGPVDMVLPSLEKGFSVKVPPMIRLLNSTKIGCLTLNLKEEMLVDLYYLFVLGVEECMREMPTRSNHGSTYGPSSCSIVPHLSDFPDVPPMMYNLQSVDWATVHPINSWFELLKLISQDKTYDCTSMARGWTYELLSISTLIGESIVAKRVYRDYPVALSHTVTHVDLVELDIFHFDVILEGSDGFVVYCEASRVSLGCVLMENGKVIAYAS</sequence>
<keyword evidence="2" id="KW-1185">Reference proteome</keyword>
<dbReference type="AlphaFoldDB" id="A0AAF0Q8H1"/>
<accession>A0AAF0Q8H1</accession>
<evidence type="ECO:0000313" key="1">
    <source>
        <dbReference type="EMBL" id="WMV18811.1"/>
    </source>
</evidence>
<organism evidence="1 2">
    <name type="scientific">Solanum verrucosum</name>
    <dbReference type="NCBI Taxonomy" id="315347"/>
    <lineage>
        <taxon>Eukaryota</taxon>
        <taxon>Viridiplantae</taxon>
        <taxon>Streptophyta</taxon>
        <taxon>Embryophyta</taxon>
        <taxon>Tracheophyta</taxon>
        <taxon>Spermatophyta</taxon>
        <taxon>Magnoliopsida</taxon>
        <taxon>eudicotyledons</taxon>
        <taxon>Gunneridae</taxon>
        <taxon>Pentapetalae</taxon>
        <taxon>asterids</taxon>
        <taxon>lamiids</taxon>
        <taxon>Solanales</taxon>
        <taxon>Solanaceae</taxon>
        <taxon>Solanoideae</taxon>
        <taxon>Solaneae</taxon>
        <taxon>Solanum</taxon>
    </lineage>
</organism>
<evidence type="ECO:0000313" key="2">
    <source>
        <dbReference type="Proteomes" id="UP001234989"/>
    </source>
</evidence>
<gene>
    <name evidence="1" type="ORF">MTR67_012196</name>
</gene>
<reference evidence="1" key="1">
    <citation type="submission" date="2023-08" db="EMBL/GenBank/DDBJ databases">
        <title>A de novo genome assembly of Solanum verrucosum Schlechtendal, a Mexican diploid species geographically isolated from the other diploid A-genome species in potato relatives.</title>
        <authorList>
            <person name="Hosaka K."/>
        </authorList>
    </citation>
    <scope>NUCLEOTIDE SEQUENCE</scope>
    <source>
        <tissue evidence="1">Young leaves</tissue>
    </source>
</reference>
<protein>
    <submittedName>
        <fullName evidence="1">Uncharacterized protein</fullName>
    </submittedName>
</protein>
<proteinExistence type="predicted"/>
<dbReference type="Proteomes" id="UP001234989">
    <property type="component" value="Chromosome 3"/>
</dbReference>